<accession>A0A2G5HMB8</accession>
<dbReference type="EMBL" id="CP134187">
    <property type="protein sequence ID" value="WPB02595.1"/>
    <property type="molecule type" value="Genomic_DNA"/>
</dbReference>
<evidence type="ECO:0000256" key="4">
    <source>
        <dbReference type="SAM" id="MobiDB-lite"/>
    </source>
</evidence>
<evidence type="ECO:0000313" key="7">
    <source>
        <dbReference type="EMBL" id="WPB02595.1"/>
    </source>
</evidence>
<dbReference type="PANTHER" id="PTHR11559">
    <property type="entry name" value="CARBOXYLESTERASE"/>
    <property type="match status" value="1"/>
</dbReference>
<feature type="signal peptide" evidence="3">
    <location>
        <begin position="1"/>
        <end position="18"/>
    </location>
</feature>
<feature type="domain" description="Carboxylesterase type B" evidence="5">
    <location>
        <begin position="34"/>
        <end position="550"/>
    </location>
</feature>
<evidence type="ECO:0000256" key="1">
    <source>
        <dbReference type="ARBA" id="ARBA00005964"/>
    </source>
</evidence>
<keyword evidence="3" id="KW-0732">Signal</keyword>
<keyword evidence="2 3" id="KW-0378">Hydrolase</keyword>
<dbReference type="OrthoDB" id="408631at2759"/>
<evidence type="ECO:0000259" key="5">
    <source>
        <dbReference type="Pfam" id="PF00135"/>
    </source>
</evidence>
<evidence type="ECO:0000313" key="9">
    <source>
        <dbReference type="Proteomes" id="UP001302367"/>
    </source>
</evidence>
<name>A0A2G5HMB8_CERBT</name>
<feature type="region of interest" description="Disordered" evidence="4">
    <location>
        <begin position="298"/>
        <end position="319"/>
    </location>
</feature>
<dbReference type="InterPro" id="IPR029058">
    <property type="entry name" value="AB_hydrolase_fold"/>
</dbReference>
<dbReference type="InterPro" id="IPR019826">
    <property type="entry name" value="Carboxylesterase_B_AS"/>
</dbReference>
<evidence type="ECO:0000256" key="2">
    <source>
        <dbReference type="ARBA" id="ARBA00022801"/>
    </source>
</evidence>
<dbReference type="Proteomes" id="UP000230605">
    <property type="component" value="Chromosome 4"/>
</dbReference>
<dbReference type="GO" id="GO:0016787">
    <property type="term" value="F:hydrolase activity"/>
    <property type="evidence" value="ECO:0007669"/>
    <property type="project" value="UniProtKB-KW"/>
</dbReference>
<evidence type="ECO:0000313" key="8">
    <source>
        <dbReference type="Proteomes" id="UP000230605"/>
    </source>
</evidence>
<evidence type="ECO:0000313" key="6">
    <source>
        <dbReference type="EMBL" id="PIA93648.1"/>
    </source>
</evidence>
<reference evidence="7 9" key="2">
    <citation type="submission" date="2023-09" db="EMBL/GenBank/DDBJ databases">
        <title>Complete-Gapless Cercospora beticola genome.</title>
        <authorList>
            <person name="Wyatt N.A."/>
            <person name="Spanner R.E."/>
            <person name="Bolton M.D."/>
        </authorList>
    </citation>
    <scope>NUCLEOTIDE SEQUENCE [LARGE SCALE GENOMIC DNA]</scope>
    <source>
        <strain evidence="7">Cb09-40</strain>
    </source>
</reference>
<keyword evidence="9" id="KW-1185">Reference proteome</keyword>
<dbReference type="PROSITE" id="PS00122">
    <property type="entry name" value="CARBOXYLESTERASE_B_1"/>
    <property type="match status" value="1"/>
</dbReference>
<gene>
    <name evidence="6" type="ORF">CB0940_05276</name>
    <name evidence="7" type="ORF">RHO25_007231</name>
</gene>
<dbReference type="InterPro" id="IPR050309">
    <property type="entry name" value="Type-B_Carboxylest/Lipase"/>
</dbReference>
<proteinExistence type="inferred from homology"/>
<dbReference type="AlphaFoldDB" id="A0A2G5HMB8"/>
<comment type="similarity">
    <text evidence="1 3">Belongs to the type-B carboxylesterase/lipase family.</text>
</comment>
<reference evidence="6 8" key="1">
    <citation type="submission" date="2015-10" db="EMBL/GenBank/DDBJ databases">
        <title>The cercosporin biosynthetic gene cluster was horizontally transferred to several fungal lineages and shown to be expanded in Cercospora beticola based on microsynteny with recipient genomes.</title>
        <authorList>
            <person name="De Jonge R."/>
            <person name="Ebert M.K."/>
            <person name="Suttle J.C."/>
            <person name="Jurick Ii W.M."/>
            <person name="Secor G.A."/>
            <person name="Thomma B.P."/>
            <person name="Van De Peer Y."/>
            <person name="Bolton M.D."/>
        </authorList>
    </citation>
    <scope>NUCLEOTIDE SEQUENCE [LARGE SCALE GENOMIC DNA]</scope>
    <source>
        <strain evidence="6 8">09-40</strain>
    </source>
</reference>
<protein>
    <recommendedName>
        <fullName evidence="3">Carboxylic ester hydrolase</fullName>
        <ecNumber evidence="3">3.1.1.-</ecNumber>
    </recommendedName>
</protein>
<organism evidence="6 8">
    <name type="scientific">Cercospora beticola</name>
    <name type="common">Sugarbeet leaf spot fungus</name>
    <dbReference type="NCBI Taxonomy" id="122368"/>
    <lineage>
        <taxon>Eukaryota</taxon>
        <taxon>Fungi</taxon>
        <taxon>Dikarya</taxon>
        <taxon>Ascomycota</taxon>
        <taxon>Pezizomycotina</taxon>
        <taxon>Dothideomycetes</taxon>
        <taxon>Dothideomycetidae</taxon>
        <taxon>Mycosphaerellales</taxon>
        <taxon>Mycosphaerellaceae</taxon>
        <taxon>Cercospora</taxon>
    </lineage>
</organism>
<dbReference type="EMBL" id="LKMD01000105">
    <property type="protein sequence ID" value="PIA93648.1"/>
    <property type="molecule type" value="Genomic_DNA"/>
</dbReference>
<dbReference type="SUPFAM" id="SSF53474">
    <property type="entry name" value="alpha/beta-Hydrolases"/>
    <property type="match status" value="1"/>
</dbReference>
<dbReference type="Proteomes" id="UP001302367">
    <property type="component" value="Chromosome 4"/>
</dbReference>
<dbReference type="Pfam" id="PF00135">
    <property type="entry name" value="COesterase"/>
    <property type="match status" value="1"/>
</dbReference>
<evidence type="ECO:0000256" key="3">
    <source>
        <dbReference type="RuleBase" id="RU361235"/>
    </source>
</evidence>
<sequence length="602" mass="65583">MFVTNLLFQLALACCGFARQIRQQVIVDNVFGRGVSYQGFYYDNFEAFLGIRYAETTGGSNRFKAPIPFQPQSNTVNDAVDPGRPCLQRQFNGTISADCLKLNIWRPKGTTAEAKLPVMVWIHGGGFVEGGKDSSATFPGGLINDSIANGQPIIHASMNYRLGVFGFAQSKYLKDTGNENVGLRDQRLALEWIHDNVAAFGGDPDRIAIHGQSSGAVAVAMQVLAYGGSKPAPFRAAICQSQGPEPGTTGNYTRNAQAAILAYTGCDRFDYDSKEAIDCLRNIYGLDLRDAQNGTACQDTCEGESPKAGSEGNVSSAQETPPCRVCLDGNLGDEWLPVVDGDFVPDVPSQLIAQGRMADVALILGWTAQDGVPFATGNNITAQEFMRHYLPALEPPTVDKVLELYPASDFRPSYRPNGTISLSVEDYRAAQVMRDVAFTCSAVDFAQGLSRIQSAGNQVFLYEFNQTIFTPNLENDGRFGWGVIHSSDIAYVFDNLDIYLKPDSRLKKVNITEVDRSLAHQVSGAWSSFATSLKPSIEGKETLQGWMPAQFADGNLGTYVIGGSSQGPSEEGSSARESVLKERLLERCKFWNQVEVVAQMQY</sequence>
<feature type="chain" id="PRO_5013425790" description="Carboxylic ester hydrolase" evidence="3">
    <location>
        <begin position="19"/>
        <end position="602"/>
    </location>
</feature>
<dbReference type="EC" id="3.1.1.-" evidence="3"/>
<dbReference type="Gene3D" id="3.40.50.1820">
    <property type="entry name" value="alpha/beta hydrolase"/>
    <property type="match status" value="1"/>
</dbReference>
<dbReference type="InterPro" id="IPR002018">
    <property type="entry name" value="CarbesteraseB"/>
</dbReference>